<sequence length="101" mass="11809">MESKNIVLIKDTFQIKLKKCIVGLLVVPVIFDSKCHAVEILNDMIRSNNLEKGINEEIVKSLVIDFHIDLKDYYCFCYSNKSENVILGYRFVEMIDTRFEN</sequence>
<protein>
    <submittedName>
        <fullName evidence="1">Uncharacterized protein</fullName>
    </submittedName>
</protein>
<evidence type="ECO:0000313" key="1">
    <source>
        <dbReference type="EMBL" id="DAF62399.1"/>
    </source>
</evidence>
<name>A0A8S5THD2_9CAUD</name>
<accession>A0A8S5THD2</accession>
<proteinExistence type="predicted"/>
<organism evidence="1">
    <name type="scientific">Myoviridae sp. ctIty1</name>
    <dbReference type="NCBI Taxonomy" id="2827673"/>
    <lineage>
        <taxon>Viruses</taxon>
        <taxon>Duplodnaviria</taxon>
        <taxon>Heunggongvirae</taxon>
        <taxon>Uroviricota</taxon>
        <taxon>Caudoviricetes</taxon>
    </lineage>
</organism>
<reference evidence="1" key="1">
    <citation type="journal article" date="2021" name="Proc. Natl. Acad. Sci. U.S.A.">
        <title>A Catalog of Tens of Thousands of Viruses from Human Metagenomes Reveals Hidden Associations with Chronic Diseases.</title>
        <authorList>
            <person name="Tisza M.J."/>
            <person name="Buck C.B."/>
        </authorList>
    </citation>
    <scope>NUCLEOTIDE SEQUENCE</scope>
    <source>
        <strain evidence="1">CtIty1</strain>
    </source>
</reference>
<dbReference type="EMBL" id="BK032823">
    <property type="protein sequence ID" value="DAF62399.1"/>
    <property type="molecule type" value="Genomic_DNA"/>
</dbReference>